<sequence length="195" mass="22359">MPRTNKDRPYCRRLCRTSPCHQNVRTLFHIPSQLFDDDFDVLLHPPFHLRFEHLIALALDKFLKVLFTSHLPNLLNNHAFVARVACEMLHLTSNHTFQAISEHIHQLIALHKCANLSLNHHLGHLVEGSEAGFVQFVVENALHRSLERLICSWLCVQVGARRHSLDLLSIMCARGGIVIVEWIFLTHLFVGHHGA</sequence>
<evidence type="ECO:0000313" key="2">
    <source>
        <dbReference type="EMBL" id="CAI6331111.1"/>
    </source>
</evidence>
<evidence type="ECO:0000313" key="3">
    <source>
        <dbReference type="Proteomes" id="UP001152607"/>
    </source>
</evidence>
<reference evidence="2" key="1">
    <citation type="submission" date="2023-01" db="EMBL/GenBank/DDBJ databases">
        <authorList>
            <person name="Van Ghelder C."/>
            <person name="Rancurel C."/>
        </authorList>
    </citation>
    <scope>NUCLEOTIDE SEQUENCE</scope>
    <source>
        <strain evidence="2">CNCM I-4278</strain>
    </source>
</reference>
<keyword evidence="1" id="KW-0812">Transmembrane</keyword>
<proteinExistence type="predicted"/>
<dbReference type="AlphaFoldDB" id="A0A9W4XH13"/>
<name>A0A9W4XH13_9PLEO</name>
<keyword evidence="3" id="KW-1185">Reference proteome</keyword>
<organism evidence="2 3">
    <name type="scientific">Periconia digitata</name>
    <dbReference type="NCBI Taxonomy" id="1303443"/>
    <lineage>
        <taxon>Eukaryota</taxon>
        <taxon>Fungi</taxon>
        <taxon>Dikarya</taxon>
        <taxon>Ascomycota</taxon>
        <taxon>Pezizomycotina</taxon>
        <taxon>Dothideomycetes</taxon>
        <taxon>Pleosporomycetidae</taxon>
        <taxon>Pleosporales</taxon>
        <taxon>Massarineae</taxon>
        <taxon>Periconiaceae</taxon>
        <taxon>Periconia</taxon>
    </lineage>
</organism>
<comment type="caution">
    <text evidence="2">The sequence shown here is derived from an EMBL/GenBank/DDBJ whole genome shotgun (WGS) entry which is preliminary data.</text>
</comment>
<gene>
    <name evidence="2" type="ORF">PDIGIT_LOCUS4396</name>
</gene>
<evidence type="ECO:0000256" key="1">
    <source>
        <dbReference type="SAM" id="Phobius"/>
    </source>
</evidence>
<dbReference type="EMBL" id="CAOQHR010000002">
    <property type="protein sequence ID" value="CAI6331111.1"/>
    <property type="molecule type" value="Genomic_DNA"/>
</dbReference>
<accession>A0A9W4XH13</accession>
<keyword evidence="1" id="KW-1133">Transmembrane helix</keyword>
<feature type="transmembrane region" description="Helical" evidence="1">
    <location>
        <begin position="167"/>
        <end position="190"/>
    </location>
</feature>
<protein>
    <submittedName>
        <fullName evidence="2">Uncharacterized protein</fullName>
    </submittedName>
</protein>
<dbReference type="Proteomes" id="UP001152607">
    <property type="component" value="Unassembled WGS sequence"/>
</dbReference>
<keyword evidence="1" id="KW-0472">Membrane</keyword>